<protein>
    <submittedName>
        <fullName evidence="3">Uncharacterized protein</fullName>
    </submittedName>
</protein>
<sequence>MARVFRSARPAAVALAAAGGCGFALHRWYSPASTPSRVFHHQQLQLSRLITEERVRQLEDNGFLVIEDAGQQVLGGASSLAGAREDVQALKAAGSFAPGRNRGKKVRDDVVCWLTSRDLSLGADLVEYMHLLEGLACELERHGYRGSFAHQVPQLLQLSCYPAGSSHSYDRHLDCNLQSVFDLGVLAWLRATGNRARVLTAMVYLNDEDWLPSSTANSPGGHDGGELRVFHGVQWFPLATDAGAGEWRDYTDITPRGEHSDLQQLLSQSEVERDRYSALWRPTDASNQGSVDDQPKFDVGSTWPPPVDSAATSQVQWTVAAAAAAGLAGGDAILRQLALMQSAGYPVAAAQAHLPPYAQAAQPVRGQAAERELVAVGHAPLRNAIMRFYHEHRPEKLTERDFIDFICSVYEGREAELDEALRQKYGTGLRLPSGAPPQLAQAALSAAALAQAADLASRQRAAAAVASAPLGLGVAGFQAPMLEPAYAGLQEAWLAQAAASAPAAAAAAAAASAATAAASAAAVARAQAAQKSAQLAEQRAMQWMHQNAAELYPALPFLPFPVAGALHDDTVKDYSEGPDFSWIDQIVGGEEASEEVQKRREAQAASPDRRMVRVR</sequence>
<dbReference type="Proteomes" id="UP000626109">
    <property type="component" value="Unassembled WGS sequence"/>
</dbReference>
<evidence type="ECO:0000256" key="2">
    <source>
        <dbReference type="SAM" id="MobiDB-lite"/>
    </source>
</evidence>
<reference evidence="3" key="1">
    <citation type="submission" date="2021-02" db="EMBL/GenBank/DDBJ databases">
        <authorList>
            <person name="Dougan E. K."/>
            <person name="Rhodes N."/>
            <person name="Thang M."/>
            <person name="Chan C."/>
        </authorList>
    </citation>
    <scope>NUCLEOTIDE SEQUENCE</scope>
</reference>
<dbReference type="AlphaFoldDB" id="A0A813K7I8"/>
<accession>A0A813K7I8</accession>
<evidence type="ECO:0000256" key="1">
    <source>
        <dbReference type="ARBA" id="ARBA00022896"/>
    </source>
</evidence>
<feature type="compositionally biased region" description="Basic and acidic residues" evidence="2">
    <location>
        <begin position="595"/>
        <end position="615"/>
    </location>
</feature>
<name>A0A813K7I8_POLGL</name>
<dbReference type="Gene3D" id="2.60.120.620">
    <property type="entry name" value="q2cbj1_9rhob like domain"/>
    <property type="match status" value="1"/>
</dbReference>
<keyword evidence="1" id="KW-0847">Vitamin C</keyword>
<feature type="region of interest" description="Disordered" evidence="2">
    <location>
        <begin position="591"/>
        <end position="615"/>
    </location>
</feature>
<dbReference type="PANTHER" id="PTHR12907">
    <property type="entry name" value="EGL NINE HOMOLOG-RELATED"/>
    <property type="match status" value="1"/>
</dbReference>
<dbReference type="PANTHER" id="PTHR12907:SF26">
    <property type="entry name" value="HIF PROLYL HYDROXYLASE, ISOFORM C"/>
    <property type="match status" value="1"/>
</dbReference>
<organism evidence="3 4">
    <name type="scientific">Polarella glacialis</name>
    <name type="common">Dinoflagellate</name>
    <dbReference type="NCBI Taxonomy" id="89957"/>
    <lineage>
        <taxon>Eukaryota</taxon>
        <taxon>Sar</taxon>
        <taxon>Alveolata</taxon>
        <taxon>Dinophyceae</taxon>
        <taxon>Suessiales</taxon>
        <taxon>Suessiaceae</taxon>
        <taxon>Polarella</taxon>
    </lineage>
</organism>
<dbReference type="GO" id="GO:0031543">
    <property type="term" value="F:peptidyl-proline dioxygenase activity"/>
    <property type="evidence" value="ECO:0007669"/>
    <property type="project" value="TreeGrafter"/>
</dbReference>
<dbReference type="PROSITE" id="PS51257">
    <property type="entry name" value="PROKAR_LIPOPROTEIN"/>
    <property type="match status" value="1"/>
</dbReference>
<evidence type="ECO:0000313" key="3">
    <source>
        <dbReference type="EMBL" id="CAE8699287.1"/>
    </source>
</evidence>
<dbReference type="GO" id="GO:0071456">
    <property type="term" value="P:cellular response to hypoxia"/>
    <property type="evidence" value="ECO:0007669"/>
    <property type="project" value="TreeGrafter"/>
</dbReference>
<dbReference type="EMBL" id="CAJNNW010029164">
    <property type="protein sequence ID" value="CAE8699287.1"/>
    <property type="molecule type" value="Genomic_DNA"/>
</dbReference>
<proteinExistence type="predicted"/>
<comment type="caution">
    <text evidence="3">The sequence shown here is derived from an EMBL/GenBank/DDBJ whole genome shotgun (WGS) entry which is preliminary data.</text>
</comment>
<dbReference type="InterPro" id="IPR051559">
    <property type="entry name" value="HIF_prolyl_hydroxylases"/>
</dbReference>
<dbReference type="GO" id="GO:0031418">
    <property type="term" value="F:L-ascorbic acid binding"/>
    <property type="evidence" value="ECO:0007669"/>
    <property type="project" value="UniProtKB-KW"/>
</dbReference>
<evidence type="ECO:0000313" key="4">
    <source>
        <dbReference type="Proteomes" id="UP000626109"/>
    </source>
</evidence>
<gene>
    <name evidence="3" type="ORF">PGLA2088_LOCUS31102</name>
</gene>
<dbReference type="GO" id="GO:0008198">
    <property type="term" value="F:ferrous iron binding"/>
    <property type="evidence" value="ECO:0007669"/>
    <property type="project" value="TreeGrafter"/>
</dbReference>